<sequence>MRVPKELVNAFCCLNLAILYSEIKLKNYGCDAVEVIDDGSGIQEENFSTLGKKHSTSKISTFEDLVSVTSFGFRGEALNSLCHLADITIHTRAADAVCGTRLVFDNSGTIKSRHPLARSRGTTVCLERLFHTLPVRRRHLTDKMRLMKEFSKAVNLITAYCLAKVGLQISCYRFDAKGEKVLVVSNSTARSTAENFAAVYGQTQLKALIEIPSDFEVTPEVREEYNVKLSAEELDAIRVAGFISAPPSSSGTTGRSSADRQFVCVNGRPCEFPQVTRLATDLWRRCCRESLAASLLPSRSATSNFPVLLLLLDLPPAKVDVNLSPDKRQLLLQWERPLVMKVKAAILATLLRALGNYVNVDPNCQRNITSLMPSPTVKCTPKTDGKEPCISSPVADTFLSPAVVPTQLSQQPLISTHLTQIPTSPSTPLRKRARSPSDPLSSDIPTKSSLSPDILKSLPTVNTSAYDRHLSSLTRRTVKVPFSLNRLRHFWHSHPWEGTQSHNLPSAASVGNFRAALTEPAAESELTISFNKTWFESMRIIGQFNRGFIVCQYEQDLFIVDQHASDEKNRFEYFLSNHQFTSQPLVAPQQLQLTALQEQILDEYMDVFKKNGFAFSSDEEAPMGQRYCLVASPMSEGKIFGSSDVIEMLFVLAENPSRNCRPSGLRDALASRACRSAIMIGKDLDKQQMSRILSNMSKMDHPWQCPHGRPTMRHLFHLGRLGQLD</sequence>
<dbReference type="InterPro" id="IPR036890">
    <property type="entry name" value="HATPase_C_sf"/>
</dbReference>
<dbReference type="InterPro" id="IPR042121">
    <property type="entry name" value="MutL_C_regsub"/>
</dbReference>
<dbReference type="Gene3D" id="3.30.230.10">
    <property type="match status" value="1"/>
</dbReference>
<dbReference type="InterPro" id="IPR014790">
    <property type="entry name" value="MutL_C"/>
</dbReference>
<dbReference type="GO" id="GO:0006298">
    <property type="term" value="P:mismatch repair"/>
    <property type="evidence" value="ECO:0007669"/>
    <property type="project" value="InterPro"/>
</dbReference>
<dbReference type="SUPFAM" id="SSF54211">
    <property type="entry name" value="Ribosomal protein S5 domain 2-like"/>
    <property type="match status" value="1"/>
</dbReference>
<dbReference type="Gene3D" id="3.30.1370.100">
    <property type="entry name" value="MutL, C-terminal domain, regulatory subdomain"/>
    <property type="match status" value="1"/>
</dbReference>
<keyword evidence="2" id="KW-0227">DNA damage</keyword>
<dbReference type="EMBL" id="GEEE01017256">
    <property type="protein sequence ID" value="JAP45969.1"/>
    <property type="molecule type" value="Transcribed_RNA"/>
</dbReference>
<protein>
    <recommendedName>
        <fullName evidence="7">Mismatch repair endonuclease PMS2</fullName>
    </recommendedName>
</protein>
<feature type="compositionally biased region" description="Polar residues" evidence="3">
    <location>
        <begin position="414"/>
        <end position="427"/>
    </location>
</feature>
<dbReference type="Gene3D" id="3.30.1540.20">
    <property type="entry name" value="MutL, C-terminal domain, dimerisation subdomain"/>
    <property type="match status" value="1"/>
</dbReference>
<feature type="compositionally biased region" description="Polar residues" evidence="3">
    <location>
        <begin position="438"/>
        <end position="448"/>
    </location>
</feature>
<dbReference type="FunFam" id="3.30.1370.100:FF:000001">
    <property type="entry name" value="Mismatch repair endonuclease pms1, putative"/>
    <property type="match status" value="1"/>
</dbReference>
<accession>A0A0X3P250</accession>
<dbReference type="InterPro" id="IPR038973">
    <property type="entry name" value="MutL/Mlh/Pms-like"/>
</dbReference>
<feature type="region of interest" description="Disordered" evidence="3">
    <location>
        <begin position="414"/>
        <end position="448"/>
    </location>
</feature>
<evidence type="ECO:0008006" key="7">
    <source>
        <dbReference type="Google" id="ProtNLM"/>
    </source>
</evidence>
<dbReference type="Gene3D" id="3.30.565.10">
    <property type="entry name" value="Histidine kinase-like ATPase, C-terminal domain"/>
    <property type="match status" value="1"/>
</dbReference>
<evidence type="ECO:0000259" key="5">
    <source>
        <dbReference type="SMART" id="SM01340"/>
    </source>
</evidence>
<dbReference type="Pfam" id="PF08676">
    <property type="entry name" value="MutL_C"/>
    <property type="match status" value="1"/>
</dbReference>
<dbReference type="GO" id="GO:0030983">
    <property type="term" value="F:mismatched DNA binding"/>
    <property type="evidence" value="ECO:0007669"/>
    <property type="project" value="InterPro"/>
</dbReference>
<evidence type="ECO:0000313" key="6">
    <source>
        <dbReference type="EMBL" id="JAP45969.1"/>
    </source>
</evidence>
<dbReference type="InterPro" id="IPR014721">
    <property type="entry name" value="Ribsml_uS5_D2-typ_fold_subgr"/>
</dbReference>
<feature type="domain" description="DNA mismatch repair protein S5" evidence="5">
    <location>
        <begin position="196"/>
        <end position="351"/>
    </location>
</feature>
<dbReference type="GO" id="GO:0005524">
    <property type="term" value="F:ATP binding"/>
    <property type="evidence" value="ECO:0007669"/>
    <property type="project" value="InterPro"/>
</dbReference>
<dbReference type="SMART" id="SM01340">
    <property type="entry name" value="DNA_mis_repair"/>
    <property type="match status" value="1"/>
</dbReference>
<dbReference type="GO" id="GO:0140664">
    <property type="term" value="F:ATP-dependent DNA damage sensor activity"/>
    <property type="evidence" value="ECO:0007669"/>
    <property type="project" value="InterPro"/>
</dbReference>
<evidence type="ECO:0000259" key="4">
    <source>
        <dbReference type="SMART" id="SM00853"/>
    </source>
</evidence>
<gene>
    <name evidence="6" type="ORF">TR119878</name>
</gene>
<dbReference type="PANTHER" id="PTHR10073">
    <property type="entry name" value="DNA MISMATCH REPAIR PROTEIN MLH, PMS, MUTL"/>
    <property type="match status" value="1"/>
</dbReference>
<reference evidence="6" key="1">
    <citation type="submission" date="2016-01" db="EMBL/GenBank/DDBJ databases">
        <title>Reference transcriptome for the parasite Schistocephalus solidus: insights into the molecular evolution of parasitism.</title>
        <authorList>
            <person name="Hebert F.O."/>
            <person name="Grambauer S."/>
            <person name="Barber I."/>
            <person name="Landry C.R."/>
            <person name="Aubin-Horth N."/>
        </authorList>
    </citation>
    <scope>NUCLEOTIDE SEQUENCE</scope>
</reference>
<evidence type="ECO:0000256" key="3">
    <source>
        <dbReference type="SAM" id="MobiDB-lite"/>
    </source>
</evidence>
<dbReference type="PANTHER" id="PTHR10073:SF52">
    <property type="entry name" value="MISMATCH REPAIR ENDONUCLEASE PMS2"/>
    <property type="match status" value="1"/>
</dbReference>
<dbReference type="InterPro" id="IPR002099">
    <property type="entry name" value="MutL/Mlh/PMS"/>
</dbReference>
<dbReference type="InterPro" id="IPR037198">
    <property type="entry name" value="MutL_C_sf"/>
</dbReference>
<evidence type="ECO:0000256" key="1">
    <source>
        <dbReference type="ARBA" id="ARBA00006082"/>
    </source>
</evidence>
<feature type="domain" description="MutL C-terminal dimerisation" evidence="4">
    <location>
        <begin position="540"/>
        <end position="684"/>
    </location>
</feature>
<evidence type="ECO:0000256" key="2">
    <source>
        <dbReference type="ARBA" id="ARBA00022763"/>
    </source>
</evidence>
<name>A0A0X3P250_SCHSO</name>
<dbReference type="InterPro" id="IPR013507">
    <property type="entry name" value="DNA_mismatch_S5_2-like"/>
</dbReference>
<dbReference type="SMART" id="SM00853">
    <property type="entry name" value="MutL_C"/>
    <property type="match status" value="1"/>
</dbReference>
<dbReference type="InterPro" id="IPR020568">
    <property type="entry name" value="Ribosomal_Su5_D2-typ_SF"/>
</dbReference>
<dbReference type="SUPFAM" id="SSF118116">
    <property type="entry name" value="DNA mismatch repair protein MutL"/>
    <property type="match status" value="1"/>
</dbReference>
<dbReference type="Pfam" id="PF01119">
    <property type="entry name" value="DNA_mis_repair"/>
    <property type="match status" value="1"/>
</dbReference>
<dbReference type="GO" id="GO:0016887">
    <property type="term" value="F:ATP hydrolysis activity"/>
    <property type="evidence" value="ECO:0007669"/>
    <property type="project" value="InterPro"/>
</dbReference>
<dbReference type="InterPro" id="IPR014762">
    <property type="entry name" value="DNA_mismatch_repair_CS"/>
</dbReference>
<dbReference type="GO" id="GO:0032389">
    <property type="term" value="C:MutLalpha complex"/>
    <property type="evidence" value="ECO:0007669"/>
    <property type="project" value="TreeGrafter"/>
</dbReference>
<comment type="similarity">
    <text evidence="1">Belongs to the DNA mismatch repair MutL/HexB family.</text>
</comment>
<dbReference type="NCBIfam" id="TIGR00585">
    <property type="entry name" value="mutl"/>
    <property type="match status" value="1"/>
</dbReference>
<dbReference type="SUPFAM" id="SSF55874">
    <property type="entry name" value="ATPase domain of HSP90 chaperone/DNA topoisomerase II/histidine kinase"/>
    <property type="match status" value="1"/>
</dbReference>
<organism evidence="6">
    <name type="scientific">Schistocephalus solidus</name>
    <name type="common">Tapeworm</name>
    <dbReference type="NCBI Taxonomy" id="70667"/>
    <lineage>
        <taxon>Eukaryota</taxon>
        <taxon>Metazoa</taxon>
        <taxon>Spiralia</taxon>
        <taxon>Lophotrochozoa</taxon>
        <taxon>Platyhelminthes</taxon>
        <taxon>Cestoda</taxon>
        <taxon>Eucestoda</taxon>
        <taxon>Diphyllobothriidea</taxon>
        <taxon>Diphyllobothriidae</taxon>
        <taxon>Schistocephalus</taxon>
    </lineage>
</organism>
<dbReference type="InterPro" id="IPR042120">
    <property type="entry name" value="MutL_C_dimsub"/>
</dbReference>
<dbReference type="AlphaFoldDB" id="A0A0X3P250"/>
<proteinExistence type="inferred from homology"/>
<dbReference type="PROSITE" id="PS00058">
    <property type="entry name" value="DNA_MISMATCH_REPAIR_1"/>
    <property type="match status" value="1"/>
</dbReference>